<keyword evidence="4" id="KW-1185">Reference proteome</keyword>
<protein>
    <submittedName>
        <fullName evidence="3">Uncharacterized protein</fullName>
    </submittedName>
</protein>
<evidence type="ECO:0000256" key="1">
    <source>
        <dbReference type="SAM" id="MobiDB-lite"/>
    </source>
</evidence>
<sequence length="293" mass="32639">MTMKTMMKTWTPPSNNNPPPWPTPSTLLGPTTETSPETIHLLCPHALASIPLPFSFQYSYLFLFEPGFSLPFYPFVSLHIFIYLPFSFTYTNFPLVFSLSTKIPNHLYHTIYPTLLAPFLSASPFCRALRGGTVMISRASSPRPPVRLHPHLASPVPRTYLTRLVPSPARPPTSSPSLACTTDRQPPRLVYILASLIRILQIRPLVFSRTRLSTRLLCFPLACAGSPLSLVFDPDSASLCVESSPWSFPSQFRSKLTSFTRGAPQEEKGAIARWIQHDGAGPRMRVLSPGVED</sequence>
<dbReference type="AlphaFoldDB" id="A0A4Y7TJ42"/>
<proteinExistence type="predicted"/>
<dbReference type="Proteomes" id="UP000298030">
    <property type="component" value="Unassembled WGS sequence"/>
</dbReference>
<comment type="caution">
    <text evidence="3">The sequence shown here is derived from an EMBL/GenBank/DDBJ whole genome shotgun (WGS) entry which is preliminary data.</text>
</comment>
<gene>
    <name evidence="3" type="ORF">FA13DRAFT_127138</name>
</gene>
<feature type="compositionally biased region" description="Low complexity" evidence="1">
    <location>
        <begin position="24"/>
        <end position="33"/>
    </location>
</feature>
<evidence type="ECO:0000313" key="4">
    <source>
        <dbReference type="Proteomes" id="UP000298030"/>
    </source>
</evidence>
<reference evidence="3 4" key="1">
    <citation type="journal article" date="2019" name="Nat. Ecol. Evol.">
        <title>Megaphylogeny resolves global patterns of mushroom evolution.</title>
        <authorList>
            <person name="Varga T."/>
            <person name="Krizsan K."/>
            <person name="Foldi C."/>
            <person name="Dima B."/>
            <person name="Sanchez-Garcia M."/>
            <person name="Sanchez-Ramirez S."/>
            <person name="Szollosi G.J."/>
            <person name="Szarkandi J.G."/>
            <person name="Papp V."/>
            <person name="Albert L."/>
            <person name="Andreopoulos W."/>
            <person name="Angelini C."/>
            <person name="Antonin V."/>
            <person name="Barry K.W."/>
            <person name="Bougher N.L."/>
            <person name="Buchanan P."/>
            <person name="Buyck B."/>
            <person name="Bense V."/>
            <person name="Catcheside P."/>
            <person name="Chovatia M."/>
            <person name="Cooper J."/>
            <person name="Damon W."/>
            <person name="Desjardin D."/>
            <person name="Finy P."/>
            <person name="Geml J."/>
            <person name="Haridas S."/>
            <person name="Hughes K."/>
            <person name="Justo A."/>
            <person name="Karasinski D."/>
            <person name="Kautmanova I."/>
            <person name="Kiss B."/>
            <person name="Kocsube S."/>
            <person name="Kotiranta H."/>
            <person name="LaButti K.M."/>
            <person name="Lechner B.E."/>
            <person name="Liimatainen K."/>
            <person name="Lipzen A."/>
            <person name="Lukacs Z."/>
            <person name="Mihaltcheva S."/>
            <person name="Morgado L.N."/>
            <person name="Niskanen T."/>
            <person name="Noordeloos M.E."/>
            <person name="Ohm R.A."/>
            <person name="Ortiz-Santana B."/>
            <person name="Ovrebo C."/>
            <person name="Racz N."/>
            <person name="Riley R."/>
            <person name="Savchenko A."/>
            <person name="Shiryaev A."/>
            <person name="Soop K."/>
            <person name="Spirin V."/>
            <person name="Szebenyi C."/>
            <person name="Tomsovsky M."/>
            <person name="Tulloss R.E."/>
            <person name="Uehling J."/>
            <person name="Grigoriev I.V."/>
            <person name="Vagvolgyi C."/>
            <person name="Papp T."/>
            <person name="Martin F.M."/>
            <person name="Miettinen O."/>
            <person name="Hibbett D.S."/>
            <person name="Nagy L.G."/>
        </authorList>
    </citation>
    <scope>NUCLEOTIDE SEQUENCE [LARGE SCALE GENOMIC DNA]</scope>
    <source>
        <strain evidence="3 4">FP101781</strain>
    </source>
</reference>
<dbReference type="EMBL" id="QPFP01000011">
    <property type="protein sequence ID" value="TEB34004.1"/>
    <property type="molecule type" value="Genomic_DNA"/>
</dbReference>
<evidence type="ECO:0000313" key="3">
    <source>
        <dbReference type="EMBL" id="TEB34004.1"/>
    </source>
</evidence>
<evidence type="ECO:0000256" key="2">
    <source>
        <dbReference type="SAM" id="Phobius"/>
    </source>
</evidence>
<accession>A0A4Y7TJ42</accession>
<keyword evidence="2" id="KW-0812">Transmembrane</keyword>
<feature type="transmembrane region" description="Helical" evidence="2">
    <location>
        <begin position="70"/>
        <end position="90"/>
    </location>
</feature>
<feature type="region of interest" description="Disordered" evidence="1">
    <location>
        <begin position="1"/>
        <end position="33"/>
    </location>
</feature>
<organism evidence="3 4">
    <name type="scientific">Coprinellus micaceus</name>
    <name type="common">Glistening ink-cap mushroom</name>
    <name type="synonym">Coprinus micaceus</name>
    <dbReference type="NCBI Taxonomy" id="71717"/>
    <lineage>
        <taxon>Eukaryota</taxon>
        <taxon>Fungi</taxon>
        <taxon>Dikarya</taxon>
        <taxon>Basidiomycota</taxon>
        <taxon>Agaricomycotina</taxon>
        <taxon>Agaricomycetes</taxon>
        <taxon>Agaricomycetidae</taxon>
        <taxon>Agaricales</taxon>
        <taxon>Agaricineae</taxon>
        <taxon>Psathyrellaceae</taxon>
        <taxon>Coprinellus</taxon>
    </lineage>
</organism>
<keyword evidence="2" id="KW-1133">Transmembrane helix</keyword>
<keyword evidence="2" id="KW-0472">Membrane</keyword>
<name>A0A4Y7TJ42_COPMI</name>
<feature type="compositionally biased region" description="Low complexity" evidence="1">
    <location>
        <begin position="1"/>
        <end position="14"/>
    </location>
</feature>